<comment type="similarity">
    <text evidence="5">Belongs to the nematode receptor-like protein sra family.</text>
</comment>
<dbReference type="EMBL" id="CANHGI010000002">
    <property type="protein sequence ID" value="CAI5442984.1"/>
    <property type="molecule type" value="Genomic_DNA"/>
</dbReference>
<evidence type="ECO:0000256" key="4">
    <source>
        <dbReference type="ARBA" id="ARBA00023136"/>
    </source>
</evidence>
<keyword evidence="3 6" id="KW-1133">Transmembrane helix</keyword>
<dbReference type="InterPro" id="IPR000344">
    <property type="entry name" value="7TM_GPCR_serpentine_rcpt_Sra"/>
</dbReference>
<keyword evidence="4 6" id="KW-0472">Membrane</keyword>
<dbReference type="PANTHER" id="PTHR31357:SF5">
    <property type="entry name" value="SERPENTINE RECEPTOR CLASS ALPHA-1-RELATED"/>
    <property type="match status" value="1"/>
</dbReference>
<keyword evidence="8" id="KW-1185">Reference proteome</keyword>
<gene>
    <name evidence="7" type="ORF">CAMP_LOCUS5621</name>
</gene>
<comment type="subcellular location">
    <subcellularLocation>
        <location evidence="1">Membrane</location>
        <topology evidence="1">Multi-pass membrane protein</topology>
    </subcellularLocation>
</comment>
<dbReference type="Pfam" id="PF02117">
    <property type="entry name" value="7TM_GPCR_Sra"/>
    <property type="match status" value="1"/>
</dbReference>
<reference evidence="7" key="1">
    <citation type="submission" date="2022-11" db="EMBL/GenBank/DDBJ databases">
        <authorList>
            <person name="Kikuchi T."/>
        </authorList>
    </citation>
    <scope>NUCLEOTIDE SEQUENCE</scope>
    <source>
        <strain evidence="7">PS1010</strain>
    </source>
</reference>
<evidence type="ECO:0000256" key="6">
    <source>
        <dbReference type="SAM" id="Phobius"/>
    </source>
</evidence>
<sequence length="113" mass="13208">MSTFNMIQKYRAKESLKSTQYIVALSSVQLIAQVLSSLSTNILLTVGTYLNSYFNAMAASLLYSMPYFCLAHPIFIIWMLRRTRIERQKSIEKMRSQKETQEDHIMRMNSVWA</sequence>
<accession>A0A9P1ID20</accession>
<evidence type="ECO:0000256" key="3">
    <source>
        <dbReference type="ARBA" id="ARBA00022989"/>
    </source>
</evidence>
<protein>
    <submittedName>
        <fullName evidence="7">Uncharacterized protein</fullName>
    </submittedName>
</protein>
<dbReference type="GO" id="GO:0004930">
    <property type="term" value="F:G protein-coupled receptor activity"/>
    <property type="evidence" value="ECO:0007669"/>
    <property type="project" value="InterPro"/>
</dbReference>
<evidence type="ECO:0000256" key="2">
    <source>
        <dbReference type="ARBA" id="ARBA00022692"/>
    </source>
</evidence>
<evidence type="ECO:0000256" key="5">
    <source>
        <dbReference type="ARBA" id="ARBA00037994"/>
    </source>
</evidence>
<dbReference type="PANTHER" id="PTHR31357">
    <property type="entry name" value="SERPENTINE RECEPTOR CLASS ALPHA-10"/>
    <property type="match status" value="1"/>
</dbReference>
<evidence type="ECO:0000256" key="1">
    <source>
        <dbReference type="ARBA" id="ARBA00004141"/>
    </source>
</evidence>
<feature type="transmembrane region" description="Helical" evidence="6">
    <location>
        <begin position="21"/>
        <end position="44"/>
    </location>
</feature>
<evidence type="ECO:0000313" key="7">
    <source>
        <dbReference type="EMBL" id="CAI5442984.1"/>
    </source>
</evidence>
<dbReference type="InterPro" id="IPR051080">
    <property type="entry name" value="Nematode_rcpt-like_serp_alpha"/>
</dbReference>
<dbReference type="Proteomes" id="UP001152747">
    <property type="component" value="Unassembled WGS sequence"/>
</dbReference>
<proteinExistence type="inferred from homology"/>
<evidence type="ECO:0000313" key="8">
    <source>
        <dbReference type="Proteomes" id="UP001152747"/>
    </source>
</evidence>
<keyword evidence="2 6" id="KW-0812">Transmembrane</keyword>
<dbReference type="OrthoDB" id="5801916at2759"/>
<organism evidence="7 8">
    <name type="scientific">Caenorhabditis angaria</name>
    <dbReference type="NCBI Taxonomy" id="860376"/>
    <lineage>
        <taxon>Eukaryota</taxon>
        <taxon>Metazoa</taxon>
        <taxon>Ecdysozoa</taxon>
        <taxon>Nematoda</taxon>
        <taxon>Chromadorea</taxon>
        <taxon>Rhabditida</taxon>
        <taxon>Rhabditina</taxon>
        <taxon>Rhabditomorpha</taxon>
        <taxon>Rhabditoidea</taxon>
        <taxon>Rhabditidae</taxon>
        <taxon>Peloderinae</taxon>
        <taxon>Caenorhabditis</taxon>
    </lineage>
</organism>
<feature type="transmembrane region" description="Helical" evidence="6">
    <location>
        <begin position="56"/>
        <end position="80"/>
    </location>
</feature>
<dbReference type="GO" id="GO:0016020">
    <property type="term" value="C:membrane"/>
    <property type="evidence" value="ECO:0007669"/>
    <property type="project" value="UniProtKB-SubCell"/>
</dbReference>
<dbReference type="AlphaFoldDB" id="A0A9P1ID20"/>
<name>A0A9P1ID20_9PELO</name>
<dbReference type="GO" id="GO:0004984">
    <property type="term" value="F:olfactory receptor activity"/>
    <property type="evidence" value="ECO:0007669"/>
    <property type="project" value="TreeGrafter"/>
</dbReference>
<comment type="caution">
    <text evidence="7">The sequence shown here is derived from an EMBL/GenBank/DDBJ whole genome shotgun (WGS) entry which is preliminary data.</text>
</comment>